<sequence length="219" mass="23309">MNRRTTHVAAALAATAALLLTACGSGDDGESKDKDKIAGADQGDAKKSASPSASADDSAGRPKVKLPKDDVLVFEGGKTGDAKKDAVLVDNAERHRAIDAAIIKGDPSSEAVQFYSEGEGATSAVEWIKSVVDDGYSVTGTVRFFDRTVAFREDGSARLTYCSDESKWFGKDRKTDKPEKTPVTKKSYVFYDASLKRSAKGVWKTTAVSSERGASQCQP</sequence>
<feature type="signal peptide" evidence="2">
    <location>
        <begin position="1"/>
        <end position="22"/>
    </location>
</feature>
<keyword evidence="3" id="KW-0449">Lipoprotein</keyword>
<proteinExistence type="predicted"/>
<keyword evidence="4" id="KW-1185">Reference proteome</keyword>
<feature type="compositionally biased region" description="Basic and acidic residues" evidence="1">
    <location>
        <begin position="29"/>
        <end position="47"/>
    </location>
</feature>
<evidence type="ECO:0000313" key="4">
    <source>
        <dbReference type="Proteomes" id="UP001501637"/>
    </source>
</evidence>
<gene>
    <name evidence="3" type="ORF">GCM10010449_08960</name>
</gene>
<name>A0ABP6M7V5_9ACTN</name>
<dbReference type="RefSeq" id="WP_344519071.1">
    <property type="nucleotide sequence ID" value="NZ_BAAAUG010000019.1"/>
</dbReference>
<dbReference type="EMBL" id="BAAAUG010000019">
    <property type="protein sequence ID" value="GAA3087630.1"/>
    <property type="molecule type" value="Genomic_DNA"/>
</dbReference>
<organism evidence="3 4">
    <name type="scientific">Streptomyces rectiviolaceus</name>
    <dbReference type="NCBI Taxonomy" id="332591"/>
    <lineage>
        <taxon>Bacteria</taxon>
        <taxon>Bacillati</taxon>
        <taxon>Actinomycetota</taxon>
        <taxon>Actinomycetes</taxon>
        <taxon>Kitasatosporales</taxon>
        <taxon>Streptomycetaceae</taxon>
        <taxon>Streptomyces</taxon>
    </lineage>
</organism>
<dbReference type="PROSITE" id="PS51257">
    <property type="entry name" value="PROKAR_LIPOPROTEIN"/>
    <property type="match status" value="1"/>
</dbReference>
<feature type="chain" id="PRO_5046256507" evidence="2">
    <location>
        <begin position="23"/>
        <end position="219"/>
    </location>
</feature>
<feature type="compositionally biased region" description="Low complexity" evidence="1">
    <location>
        <begin position="48"/>
        <end position="57"/>
    </location>
</feature>
<accession>A0ABP6M7V5</accession>
<evidence type="ECO:0000256" key="2">
    <source>
        <dbReference type="SAM" id="SignalP"/>
    </source>
</evidence>
<protein>
    <submittedName>
        <fullName evidence="3">Lipoprotein</fullName>
    </submittedName>
</protein>
<keyword evidence="2" id="KW-0732">Signal</keyword>
<comment type="caution">
    <text evidence="3">The sequence shown here is derived from an EMBL/GenBank/DDBJ whole genome shotgun (WGS) entry which is preliminary data.</text>
</comment>
<evidence type="ECO:0000256" key="1">
    <source>
        <dbReference type="SAM" id="MobiDB-lite"/>
    </source>
</evidence>
<feature type="region of interest" description="Disordered" evidence="1">
    <location>
        <begin position="24"/>
        <end position="64"/>
    </location>
</feature>
<evidence type="ECO:0000313" key="3">
    <source>
        <dbReference type="EMBL" id="GAA3087630.1"/>
    </source>
</evidence>
<dbReference type="Proteomes" id="UP001501637">
    <property type="component" value="Unassembled WGS sequence"/>
</dbReference>
<reference evidence="4" key="1">
    <citation type="journal article" date="2019" name="Int. J. Syst. Evol. Microbiol.">
        <title>The Global Catalogue of Microorganisms (GCM) 10K type strain sequencing project: providing services to taxonomists for standard genome sequencing and annotation.</title>
        <authorList>
            <consortium name="The Broad Institute Genomics Platform"/>
            <consortium name="The Broad Institute Genome Sequencing Center for Infectious Disease"/>
            <person name="Wu L."/>
            <person name="Ma J."/>
        </authorList>
    </citation>
    <scope>NUCLEOTIDE SEQUENCE [LARGE SCALE GENOMIC DNA]</scope>
    <source>
        <strain evidence="4">JCM 9092</strain>
    </source>
</reference>